<organism evidence="2 3">
    <name type="scientific">Paenibacillus solisilvae</name>
    <dbReference type="NCBI Taxonomy" id="2486751"/>
    <lineage>
        <taxon>Bacteria</taxon>
        <taxon>Bacillati</taxon>
        <taxon>Bacillota</taxon>
        <taxon>Bacilli</taxon>
        <taxon>Bacillales</taxon>
        <taxon>Paenibacillaceae</taxon>
        <taxon>Paenibacillus</taxon>
    </lineage>
</organism>
<dbReference type="RefSeq" id="WP_379192298.1">
    <property type="nucleotide sequence ID" value="NZ_JBHSOW010000130.1"/>
</dbReference>
<reference evidence="3" key="1">
    <citation type="journal article" date="2019" name="Int. J. Syst. Evol. Microbiol.">
        <title>The Global Catalogue of Microorganisms (GCM) 10K type strain sequencing project: providing services to taxonomists for standard genome sequencing and annotation.</title>
        <authorList>
            <consortium name="The Broad Institute Genomics Platform"/>
            <consortium name="The Broad Institute Genome Sequencing Center for Infectious Disease"/>
            <person name="Wu L."/>
            <person name="Ma J."/>
        </authorList>
    </citation>
    <scope>NUCLEOTIDE SEQUENCE [LARGE SCALE GENOMIC DNA]</scope>
    <source>
        <strain evidence="3">CGMCC 1.3240</strain>
    </source>
</reference>
<dbReference type="InterPro" id="IPR011009">
    <property type="entry name" value="Kinase-like_dom_sf"/>
</dbReference>
<feature type="domain" description="Aminoglycoside phosphotransferase" evidence="1">
    <location>
        <begin position="25"/>
        <end position="249"/>
    </location>
</feature>
<dbReference type="Gene3D" id="3.30.200.20">
    <property type="entry name" value="Phosphorylase Kinase, domain 1"/>
    <property type="match status" value="1"/>
</dbReference>
<evidence type="ECO:0000313" key="2">
    <source>
        <dbReference type="EMBL" id="MFC5653588.1"/>
    </source>
</evidence>
<dbReference type="PANTHER" id="PTHR21310:SF15">
    <property type="entry name" value="AMINOGLYCOSIDE PHOSPHOTRANSFERASE DOMAIN-CONTAINING PROTEIN"/>
    <property type="match status" value="1"/>
</dbReference>
<dbReference type="InterPro" id="IPR002575">
    <property type="entry name" value="Aminoglycoside_PTrfase"/>
</dbReference>
<dbReference type="EMBL" id="JBHSOW010000130">
    <property type="protein sequence ID" value="MFC5653588.1"/>
    <property type="molecule type" value="Genomic_DNA"/>
</dbReference>
<dbReference type="PANTHER" id="PTHR21310">
    <property type="entry name" value="AMINOGLYCOSIDE PHOSPHOTRANSFERASE-RELATED-RELATED"/>
    <property type="match status" value="1"/>
</dbReference>
<gene>
    <name evidence="2" type="ORF">ACFPYJ_31605</name>
</gene>
<evidence type="ECO:0000313" key="3">
    <source>
        <dbReference type="Proteomes" id="UP001596047"/>
    </source>
</evidence>
<dbReference type="InterPro" id="IPR051678">
    <property type="entry name" value="AGP_Transferase"/>
</dbReference>
<accession>A0ABW0W7A5</accession>
<dbReference type="Proteomes" id="UP001596047">
    <property type="component" value="Unassembled WGS sequence"/>
</dbReference>
<comment type="caution">
    <text evidence="2">The sequence shown here is derived from an EMBL/GenBank/DDBJ whole genome shotgun (WGS) entry which is preliminary data.</text>
</comment>
<dbReference type="SUPFAM" id="SSF56112">
    <property type="entry name" value="Protein kinase-like (PK-like)"/>
    <property type="match status" value="1"/>
</dbReference>
<protein>
    <submittedName>
        <fullName evidence="2">Phosphotransferase family protein</fullName>
    </submittedName>
</protein>
<proteinExistence type="predicted"/>
<dbReference type="Gene3D" id="3.90.1200.10">
    <property type="match status" value="1"/>
</dbReference>
<sequence length="294" mass="32511">MDIHLVNTIIANQFPELVIVNTALIPEGGDSYTFDINGNIIFKFPISSESEKRLLNEYHSLLYLSQKLPGYVAKPIYYGEPSSLFPYSFTGQQKLGGESGEKRRACPQDWAEMAKTAGNIFSQLHISHAGELAFQNLPQLSLESPLDKLNQVILYKKLLQHVNDPNDAIQPYLNGTAGLPSASRLAPVLSHGDVKGEHILVSRYAFEITGIVDWADICLADPIVDFSGFVIWLGPGFAKDILDYYQPQVDDHFLARAVFYARCSTLIHLGESLAGRSDAPRQLLLNQLAAAFSS</sequence>
<name>A0ABW0W7A5_9BACL</name>
<keyword evidence="3" id="KW-1185">Reference proteome</keyword>
<dbReference type="Pfam" id="PF01636">
    <property type="entry name" value="APH"/>
    <property type="match status" value="1"/>
</dbReference>
<evidence type="ECO:0000259" key="1">
    <source>
        <dbReference type="Pfam" id="PF01636"/>
    </source>
</evidence>